<organism evidence="2 3">
    <name type="scientific">Pedobacter xixiisoli</name>
    <dbReference type="NCBI Taxonomy" id="1476464"/>
    <lineage>
        <taxon>Bacteria</taxon>
        <taxon>Pseudomonadati</taxon>
        <taxon>Bacteroidota</taxon>
        <taxon>Sphingobacteriia</taxon>
        <taxon>Sphingobacteriales</taxon>
        <taxon>Sphingobacteriaceae</taxon>
        <taxon>Pedobacter</taxon>
    </lineage>
</organism>
<proteinExistence type="predicted"/>
<evidence type="ECO:0000313" key="3">
    <source>
        <dbReference type="Proteomes" id="UP000219281"/>
    </source>
</evidence>
<dbReference type="Proteomes" id="UP000219281">
    <property type="component" value="Unassembled WGS sequence"/>
</dbReference>
<protein>
    <submittedName>
        <fullName evidence="2">Outer membrane protein beta-barrel domain-containing protein</fullName>
    </submittedName>
</protein>
<feature type="domain" description="Outer membrane protein beta-barrel" evidence="1">
    <location>
        <begin position="24"/>
        <end position="172"/>
    </location>
</feature>
<dbReference type="RefSeq" id="WP_097131778.1">
    <property type="nucleotide sequence ID" value="NZ_OCMT01000002.1"/>
</dbReference>
<dbReference type="OrthoDB" id="753334at2"/>
<dbReference type="InterPro" id="IPR025665">
    <property type="entry name" value="Beta-barrel_OMP_2"/>
</dbReference>
<dbReference type="AlphaFoldDB" id="A0A285ZZZ3"/>
<evidence type="ECO:0000259" key="1">
    <source>
        <dbReference type="Pfam" id="PF13568"/>
    </source>
</evidence>
<accession>A0A285ZZZ3</accession>
<keyword evidence="3" id="KW-1185">Reference proteome</keyword>
<sequence>MKRISLVAILIFSTFLAFGQVLPSFQFGLKGGANLSKFSTENTFGSDNRAGYYVGVWTRIGAAGIHLQPELYLSGKNTTLKSGGLESDVKFTSLDVPVLVGTKIGAAGIGVRLNTGPVVSFILNDEQSFGDAASNVFSGSFKDQAFAWQFGTGLDVGKLSVDLRYEMGLSKLNDAGYPDTKLNMFTLGLGLRLF</sequence>
<reference evidence="3" key="1">
    <citation type="submission" date="2017-09" db="EMBL/GenBank/DDBJ databases">
        <authorList>
            <person name="Varghese N."/>
            <person name="Submissions S."/>
        </authorList>
    </citation>
    <scope>NUCLEOTIDE SEQUENCE [LARGE SCALE GENOMIC DNA]</scope>
    <source>
        <strain evidence="3">CGMCC 1.12803</strain>
    </source>
</reference>
<evidence type="ECO:0000313" key="2">
    <source>
        <dbReference type="EMBL" id="SOD15217.1"/>
    </source>
</evidence>
<name>A0A285ZZZ3_9SPHI</name>
<gene>
    <name evidence="2" type="ORF">SAMN06297358_2196</name>
</gene>
<dbReference type="Pfam" id="PF13568">
    <property type="entry name" value="OMP_b-brl_2"/>
    <property type="match status" value="1"/>
</dbReference>
<dbReference type="EMBL" id="OCMT01000002">
    <property type="protein sequence ID" value="SOD15217.1"/>
    <property type="molecule type" value="Genomic_DNA"/>
</dbReference>